<proteinExistence type="predicted"/>
<protein>
    <submittedName>
        <fullName evidence="1">Uncharacterized protein</fullName>
    </submittedName>
</protein>
<comment type="caution">
    <text evidence="1">The sequence shown here is derived from an EMBL/GenBank/DDBJ whole genome shotgun (WGS) entry which is preliminary data.</text>
</comment>
<evidence type="ECO:0000313" key="1">
    <source>
        <dbReference type="EMBL" id="KAH9493824.1"/>
    </source>
</evidence>
<organism evidence="1 3">
    <name type="scientific">Dermatophagoides farinae</name>
    <name type="common">American house dust mite</name>
    <dbReference type="NCBI Taxonomy" id="6954"/>
    <lineage>
        <taxon>Eukaryota</taxon>
        <taxon>Metazoa</taxon>
        <taxon>Ecdysozoa</taxon>
        <taxon>Arthropoda</taxon>
        <taxon>Chelicerata</taxon>
        <taxon>Arachnida</taxon>
        <taxon>Acari</taxon>
        <taxon>Acariformes</taxon>
        <taxon>Sarcoptiformes</taxon>
        <taxon>Astigmata</taxon>
        <taxon>Psoroptidia</taxon>
        <taxon>Analgoidea</taxon>
        <taxon>Pyroglyphidae</taxon>
        <taxon>Dermatophagoidinae</taxon>
        <taxon>Dermatophagoides</taxon>
    </lineage>
</organism>
<dbReference type="EMBL" id="ASGP02000008">
    <property type="protein sequence ID" value="KAH9493838.1"/>
    <property type="molecule type" value="Genomic_DNA"/>
</dbReference>
<keyword evidence="3" id="KW-1185">Reference proteome</keyword>
<dbReference type="EMBL" id="ASGP02000008">
    <property type="protein sequence ID" value="KAH9493824.1"/>
    <property type="molecule type" value="Genomic_DNA"/>
</dbReference>
<reference evidence="1" key="2">
    <citation type="journal article" date="2022" name="Res Sq">
        <title>Comparative Genomics Reveals Insights into the Divergent Evolution of Astigmatic Mites and Household Pest Adaptations.</title>
        <authorList>
            <person name="Xiong Q."/>
            <person name="Wan A.T.-Y."/>
            <person name="Liu X.-Y."/>
            <person name="Fung C.S.-H."/>
            <person name="Xiao X."/>
            <person name="Malainual N."/>
            <person name="Hou J."/>
            <person name="Wang L."/>
            <person name="Wang M."/>
            <person name="Yang K."/>
            <person name="Cui Y."/>
            <person name="Leung E."/>
            <person name="Nong W."/>
            <person name="Shin S.-K."/>
            <person name="Au S."/>
            <person name="Jeong K.Y."/>
            <person name="Chew F.T."/>
            <person name="Hui J."/>
            <person name="Leung T.F."/>
            <person name="Tungtrongchitr A."/>
            <person name="Zhong N."/>
            <person name="Liu Z."/>
            <person name="Tsui S."/>
        </authorList>
    </citation>
    <scope>NUCLEOTIDE SEQUENCE</scope>
    <source>
        <strain evidence="1">Derf</strain>
        <tissue evidence="1">Whole organism</tissue>
    </source>
</reference>
<accession>A0A922HJ19</accession>
<evidence type="ECO:0000313" key="3">
    <source>
        <dbReference type="Proteomes" id="UP000790347"/>
    </source>
</evidence>
<reference evidence="1" key="1">
    <citation type="submission" date="2013-05" db="EMBL/GenBank/DDBJ databases">
        <authorList>
            <person name="Yim A.K.Y."/>
            <person name="Chan T.F."/>
            <person name="Ji K.M."/>
            <person name="Liu X.Y."/>
            <person name="Zhou J.W."/>
            <person name="Li R.Q."/>
            <person name="Yang K.Y."/>
            <person name="Li J."/>
            <person name="Li M."/>
            <person name="Law P.T.W."/>
            <person name="Wu Y.L."/>
            <person name="Cai Z.L."/>
            <person name="Qin H."/>
            <person name="Bao Y."/>
            <person name="Leung R.K.K."/>
            <person name="Ng P.K.S."/>
            <person name="Zou J."/>
            <person name="Zhong X.J."/>
            <person name="Ran P.X."/>
            <person name="Zhong N.S."/>
            <person name="Liu Z.G."/>
            <person name="Tsui S.K.W."/>
        </authorList>
    </citation>
    <scope>NUCLEOTIDE SEQUENCE</scope>
    <source>
        <strain evidence="1">Derf</strain>
        <tissue evidence="1">Whole organism</tissue>
    </source>
</reference>
<sequence>MNPMLRWKICKFVFLDPNSNLQQLNKEIENLGNRYQKMFLDFQNSHAEIDKLKHHNHNQLLYRQE</sequence>
<dbReference type="AlphaFoldDB" id="A0A922HJ19"/>
<gene>
    <name evidence="1" type="ORF">DERF_014552</name>
    <name evidence="2" type="ORF">DERF_014567</name>
</gene>
<evidence type="ECO:0000313" key="2">
    <source>
        <dbReference type="EMBL" id="KAH9493838.1"/>
    </source>
</evidence>
<name>A0A922HJ19_DERFA</name>
<dbReference type="Proteomes" id="UP000790347">
    <property type="component" value="Unassembled WGS sequence"/>
</dbReference>